<evidence type="ECO:0000256" key="10">
    <source>
        <dbReference type="SAM" id="MobiDB-lite"/>
    </source>
</evidence>
<dbReference type="PANTHER" id="PTHR14969:SF62">
    <property type="entry name" value="DECAPRENYLPHOSPHORYL-5-PHOSPHORIBOSE PHOSPHATASE RV3807C-RELATED"/>
    <property type="match status" value="1"/>
</dbReference>
<evidence type="ECO:0000313" key="14">
    <source>
        <dbReference type="Proteomes" id="UP000197090"/>
    </source>
</evidence>
<dbReference type="Gene3D" id="1.20.144.10">
    <property type="entry name" value="Phosphatidic acid phosphatase type 2/haloperoxidase"/>
    <property type="match status" value="1"/>
</dbReference>
<dbReference type="Pfam" id="PF01569">
    <property type="entry name" value="PAP2"/>
    <property type="match status" value="1"/>
</dbReference>
<feature type="domain" description="Phosphatidic acid phosphatase type 2/haloperoxidase" evidence="12">
    <location>
        <begin position="112"/>
        <end position="221"/>
    </location>
</feature>
<keyword evidence="6 11" id="KW-1133">Transmembrane helix</keyword>
<feature type="transmembrane region" description="Helical" evidence="11">
    <location>
        <begin position="88"/>
        <end position="106"/>
    </location>
</feature>
<dbReference type="EMBL" id="NIVX01000032">
    <property type="protein sequence ID" value="OWQ77501.1"/>
    <property type="molecule type" value="Genomic_DNA"/>
</dbReference>
<comment type="caution">
    <text evidence="13">The sequence shown here is derived from an EMBL/GenBank/DDBJ whole genome shotgun (WGS) entry which is preliminary data.</text>
</comment>
<evidence type="ECO:0000313" key="13">
    <source>
        <dbReference type="EMBL" id="OWQ77501.1"/>
    </source>
</evidence>
<evidence type="ECO:0000256" key="1">
    <source>
        <dbReference type="ARBA" id="ARBA00004651"/>
    </source>
</evidence>
<dbReference type="PANTHER" id="PTHR14969">
    <property type="entry name" value="SPHINGOSINE-1-PHOSPHATE PHOSPHOHYDROLASE"/>
    <property type="match status" value="1"/>
</dbReference>
<feature type="transmembrane region" description="Helical" evidence="11">
    <location>
        <begin position="180"/>
        <end position="200"/>
    </location>
</feature>
<feature type="transmembrane region" description="Helical" evidence="11">
    <location>
        <begin position="31"/>
        <end position="49"/>
    </location>
</feature>
<sequence length="259" mass="28910">MSEAPDKPAILAAPESASGFRHWMARNAWRLVLLFGGVLLPLAGFVALADEVHEFESFHFDAPLLWQMHGLHSPWLDRFFVLISKLGYEWFLIPADVLIIGALLGYRRWREATFVAVSFVGSALLNMGSKHFFQRQRPSLWESIAPESTFSFPSGHAMGSMTLAVTLVLLAWNTRWRWPVLLLAPPFSLLVSVSRVYLGVHYPSDILAGWCAALVWVVGCYLVMFSRRHPWRRRDSPPATASEASSQGGDVDDPSGAST</sequence>
<accession>A0A246ICF2</accession>
<feature type="transmembrane region" description="Helical" evidence="11">
    <location>
        <begin position="113"/>
        <end position="133"/>
    </location>
</feature>
<dbReference type="InterPro" id="IPR036938">
    <property type="entry name" value="PAP2/HPO_sf"/>
</dbReference>
<dbReference type="AlphaFoldDB" id="A0A246ICF2"/>
<dbReference type="GO" id="GO:0050380">
    <property type="term" value="F:undecaprenyl-diphosphatase activity"/>
    <property type="evidence" value="ECO:0007669"/>
    <property type="project" value="UniProtKB-EC"/>
</dbReference>
<evidence type="ECO:0000256" key="8">
    <source>
        <dbReference type="ARBA" id="ARBA00032707"/>
    </source>
</evidence>
<evidence type="ECO:0000256" key="3">
    <source>
        <dbReference type="ARBA" id="ARBA00022475"/>
    </source>
</evidence>
<feature type="transmembrane region" description="Helical" evidence="11">
    <location>
        <begin position="206"/>
        <end position="224"/>
    </location>
</feature>
<dbReference type="GO" id="GO:0005886">
    <property type="term" value="C:plasma membrane"/>
    <property type="evidence" value="ECO:0007669"/>
    <property type="project" value="UniProtKB-SubCell"/>
</dbReference>
<dbReference type="CDD" id="cd03392">
    <property type="entry name" value="PAP2_like_2"/>
    <property type="match status" value="1"/>
</dbReference>
<dbReference type="Proteomes" id="UP000197090">
    <property type="component" value="Unassembled WGS sequence"/>
</dbReference>
<proteinExistence type="predicted"/>
<feature type="transmembrane region" description="Helical" evidence="11">
    <location>
        <begin position="153"/>
        <end position="173"/>
    </location>
</feature>
<organism evidence="13 14">
    <name type="scientific">Stenotrophomonas maltophilia</name>
    <name type="common">Pseudomonas maltophilia</name>
    <name type="synonym">Xanthomonas maltophilia</name>
    <dbReference type="NCBI Taxonomy" id="40324"/>
    <lineage>
        <taxon>Bacteria</taxon>
        <taxon>Pseudomonadati</taxon>
        <taxon>Pseudomonadota</taxon>
        <taxon>Gammaproteobacteria</taxon>
        <taxon>Lysobacterales</taxon>
        <taxon>Lysobacteraceae</taxon>
        <taxon>Stenotrophomonas</taxon>
        <taxon>Stenotrophomonas maltophilia group</taxon>
    </lineage>
</organism>
<name>A0A246ICF2_STEMA</name>
<evidence type="ECO:0000256" key="6">
    <source>
        <dbReference type="ARBA" id="ARBA00022989"/>
    </source>
</evidence>
<gene>
    <name evidence="13" type="ORF">CEE63_03950</name>
</gene>
<keyword evidence="5" id="KW-0378">Hydrolase</keyword>
<evidence type="ECO:0000256" key="4">
    <source>
        <dbReference type="ARBA" id="ARBA00022692"/>
    </source>
</evidence>
<dbReference type="EC" id="3.6.1.27" evidence="2"/>
<comment type="subcellular location">
    <subcellularLocation>
        <location evidence="1">Cell membrane</location>
        <topology evidence="1">Multi-pass membrane protein</topology>
    </subcellularLocation>
</comment>
<evidence type="ECO:0000256" key="5">
    <source>
        <dbReference type="ARBA" id="ARBA00022801"/>
    </source>
</evidence>
<evidence type="ECO:0000256" key="2">
    <source>
        <dbReference type="ARBA" id="ARBA00012374"/>
    </source>
</evidence>
<evidence type="ECO:0000256" key="11">
    <source>
        <dbReference type="SAM" id="Phobius"/>
    </source>
</evidence>
<evidence type="ECO:0000256" key="9">
    <source>
        <dbReference type="ARBA" id="ARBA00047594"/>
    </source>
</evidence>
<reference evidence="13 14" key="1">
    <citation type="submission" date="2017-06" db="EMBL/GenBank/DDBJ databases">
        <authorList>
            <person name="Kim H.J."/>
            <person name="Triplett B.A."/>
        </authorList>
    </citation>
    <scope>NUCLEOTIDE SEQUENCE [LARGE SCALE GENOMIC DNA]</scope>
    <source>
        <strain evidence="13 14">594</strain>
    </source>
</reference>
<keyword evidence="4 11" id="KW-0812">Transmembrane</keyword>
<evidence type="ECO:0000259" key="12">
    <source>
        <dbReference type="SMART" id="SM00014"/>
    </source>
</evidence>
<dbReference type="RefSeq" id="WP_088496460.1">
    <property type="nucleotide sequence ID" value="NZ_JAJNEH010000034.1"/>
</dbReference>
<keyword evidence="3" id="KW-1003">Cell membrane</keyword>
<protein>
    <recommendedName>
        <fullName evidence="2">undecaprenyl-diphosphate phosphatase</fullName>
        <ecNumber evidence="2">3.6.1.27</ecNumber>
    </recommendedName>
    <alternativeName>
        <fullName evidence="8">Undecaprenyl pyrophosphate phosphatase</fullName>
    </alternativeName>
</protein>
<dbReference type="SMART" id="SM00014">
    <property type="entry name" value="acidPPc"/>
    <property type="match status" value="1"/>
</dbReference>
<feature type="region of interest" description="Disordered" evidence="10">
    <location>
        <begin position="232"/>
        <end position="259"/>
    </location>
</feature>
<dbReference type="InterPro" id="IPR000326">
    <property type="entry name" value="PAP2/HPO"/>
</dbReference>
<evidence type="ECO:0000256" key="7">
    <source>
        <dbReference type="ARBA" id="ARBA00023136"/>
    </source>
</evidence>
<comment type="catalytic activity">
    <reaction evidence="9">
        <text>di-trans,octa-cis-undecaprenyl diphosphate + H2O = di-trans,octa-cis-undecaprenyl phosphate + phosphate + H(+)</text>
        <dbReference type="Rhea" id="RHEA:28094"/>
        <dbReference type="ChEBI" id="CHEBI:15377"/>
        <dbReference type="ChEBI" id="CHEBI:15378"/>
        <dbReference type="ChEBI" id="CHEBI:43474"/>
        <dbReference type="ChEBI" id="CHEBI:58405"/>
        <dbReference type="ChEBI" id="CHEBI:60392"/>
        <dbReference type="EC" id="3.6.1.27"/>
    </reaction>
</comment>
<keyword evidence="7 11" id="KW-0472">Membrane</keyword>
<dbReference type="SUPFAM" id="SSF48317">
    <property type="entry name" value="Acid phosphatase/Vanadium-dependent haloperoxidase"/>
    <property type="match status" value="1"/>
</dbReference>